<evidence type="ECO:0000256" key="4">
    <source>
        <dbReference type="SAM" id="SignalP"/>
    </source>
</evidence>
<evidence type="ECO:0000256" key="1">
    <source>
        <dbReference type="ARBA" id="ARBA00022669"/>
    </source>
</evidence>
<evidence type="ECO:0000256" key="2">
    <source>
        <dbReference type="ARBA" id="ARBA00023026"/>
    </source>
</evidence>
<feature type="signal peptide" evidence="4">
    <location>
        <begin position="1"/>
        <end position="21"/>
    </location>
</feature>
<sequence length="300" mass="32273">MAIKSIPHLVSVLSLLVRASATSLNSDVAAAECLTSRTYTVTLGDTCARIARAHRSCDLYPVLLGATCVEIAQATQISVDQLFAWNEFINEECTNLLAGDQVCISEPRARPSPTTTLITAALRVRDYATDIVEPPGTVPKGTTTRCGQYYQVRSGDYCNSISDRFSIDLGLFRAINPSINADCTNLVPGLYYCVSPTLDWDQTTTTTVTSAYNTAPAPTPSGTTSQCFEWYVVQSGDSCNRIASIYGISVQDIRLWNPSLKEDCSNLRPGLAYCIRGEPATGQSPASSIARPTSEAVQSG</sequence>
<protein>
    <recommendedName>
        <fullName evidence="5">LysM domain-containing protein</fullName>
    </recommendedName>
</protein>
<dbReference type="VEuPathDB" id="FungiDB:ASPSYDRAFT_210265"/>
<dbReference type="InterPro" id="IPR018392">
    <property type="entry name" value="LysM"/>
</dbReference>
<dbReference type="SMART" id="SM00257">
    <property type="entry name" value="LysM"/>
    <property type="match status" value="3"/>
</dbReference>
<dbReference type="AlphaFoldDB" id="A0A1L9T5S1"/>
<dbReference type="EMBL" id="KV878594">
    <property type="protein sequence ID" value="OJJ54643.1"/>
    <property type="molecule type" value="Genomic_DNA"/>
</dbReference>
<dbReference type="PANTHER" id="PTHR34997:SF1">
    <property type="entry name" value="PEPTIDOGLYCAN-BINDING LYSIN DOMAIN"/>
    <property type="match status" value="1"/>
</dbReference>
<dbReference type="PROSITE" id="PS51782">
    <property type="entry name" value="LYSM"/>
    <property type="match status" value="3"/>
</dbReference>
<keyword evidence="1" id="KW-0147">Chitin-binding</keyword>
<evidence type="ECO:0000313" key="6">
    <source>
        <dbReference type="EMBL" id="OJJ54643.1"/>
    </source>
</evidence>
<evidence type="ECO:0000256" key="3">
    <source>
        <dbReference type="SAM" id="MobiDB-lite"/>
    </source>
</evidence>
<feature type="region of interest" description="Disordered" evidence="3">
    <location>
        <begin position="280"/>
        <end position="300"/>
    </location>
</feature>
<evidence type="ECO:0000313" key="7">
    <source>
        <dbReference type="Proteomes" id="UP000184356"/>
    </source>
</evidence>
<gene>
    <name evidence="6" type="ORF">ASPSYDRAFT_210265</name>
</gene>
<dbReference type="Proteomes" id="UP000184356">
    <property type="component" value="Unassembled WGS sequence"/>
</dbReference>
<dbReference type="SUPFAM" id="SSF54106">
    <property type="entry name" value="LysM domain"/>
    <property type="match status" value="3"/>
</dbReference>
<feature type="domain" description="LysM" evidence="5">
    <location>
        <begin position="229"/>
        <end position="275"/>
    </location>
</feature>
<dbReference type="GeneID" id="63760055"/>
<reference evidence="7" key="1">
    <citation type="journal article" date="2017" name="Genome Biol.">
        <title>Comparative genomics reveals high biological diversity and specific adaptations in the industrially and medically important fungal genus Aspergillus.</title>
        <authorList>
            <person name="de Vries R.P."/>
            <person name="Riley R."/>
            <person name="Wiebenga A."/>
            <person name="Aguilar-Osorio G."/>
            <person name="Amillis S."/>
            <person name="Uchima C.A."/>
            <person name="Anderluh G."/>
            <person name="Asadollahi M."/>
            <person name="Askin M."/>
            <person name="Barry K."/>
            <person name="Battaglia E."/>
            <person name="Bayram O."/>
            <person name="Benocci T."/>
            <person name="Braus-Stromeyer S.A."/>
            <person name="Caldana C."/>
            <person name="Canovas D."/>
            <person name="Cerqueira G.C."/>
            <person name="Chen F."/>
            <person name="Chen W."/>
            <person name="Choi C."/>
            <person name="Clum A."/>
            <person name="Dos Santos R.A."/>
            <person name="Damasio A.R."/>
            <person name="Diallinas G."/>
            <person name="Emri T."/>
            <person name="Fekete E."/>
            <person name="Flipphi M."/>
            <person name="Freyberg S."/>
            <person name="Gallo A."/>
            <person name="Gournas C."/>
            <person name="Habgood R."/>
            <person name="Hainaut M."/>
            <person name="Harispe M.L."/>
            <person name="Henrissat B."/>
            <person name="Hilden K.S."/>
            <person name="Hope R."/>
            <person name="Hossain A."/>
            <person name="Karabika E."/>
            <person name="Karaffa L."/>
            <person name="Karanyi Z."/>
            <person name="Krasevec N."/>
            <person name="Kuo A."/>
            <person name="Kusch H."/>
            <person name="LaButti K."/>
            <person name="Lagendijk E.L."/>
            <person name="Lapidus A."/>
            <person name="Levasseur A."/>
            <person name="Lindquist E."/>
            <person name="Lipzen A."/>
            <person name="Logrieco A.F."/>
            <person name="MacCabe A."/>
            <person name="Maekelae M.R."/>
            <person name="Malavazi I."/>
            <person name="Melin P."/>
            <person name="Meyer V."/>
            <person name="Mielnichuk N."/>
            <person name="Miskei M."/>
            <person name="Molnar A.P."/>
            <person name="Mule G."/>
            <person name="Ngan C.Y."/>
            <person name="Orejas M."/>
            <person name="Orosz E."/>
            <person name="Ouedraogo J.P."/>
            <person name="Overkamp K.M."/>
            <person name="Park H.-S."/>
            <person name="Perrone G."/>
            <person name="Piumi F."/>
            <person name="Punt P.J."/>
            <person name="Ram A.F."/>
            <person name="Ramon A."/>
            <person name="Rauscher S."/>
            <person name="Record E."/>
            <person name="Riano-Pachon D.M."/>
            <person name="Robert V."/>
            <person name="Roehrig J."/>
            <person name="Ruller R."/>
            <person name="Salamov A."/>
            <person name="Salih N.S."/>
            <person name="Samson R.A."/>
            <person name="Sandor E."/>
            <person name="Sanguinetti M."/>
            <person name="Schuetze T."/>
            <person name="Sepcic K."/>
            <person name="Shelest E."/>
            <person name="Sherlock G."/>
            <person name="Sophianopoulou V."/>
            <person name="Squina F.M."/>
            <person name="Sun H."/>
            <person name="Susca A."/>
            <person name="Todd R.B."/>
            <person name="Tsang A."/>
            <person name="Unkles S.E."/>
            <person name="van de Wiele N."/>
            <person name="van Rossen-Uffink D."/>
            <person name="Oliveira J.V."/>
            <person name="Vesth T.C."/>
            <person name="Visser J."/>
            <person name="Yu J.-H."/>
            <person name="Zhou M."/>
            <person name="Andersen M.R."/>
            <person name="Archer D.B."/>
            <person name="Baker S.E."/>
            <person name="Benoit I."/>
            <person name="Brakhage A.A."/>
            <person name="Braus G.H."/>
            <person name="Fischer R."/>
            <person name="Frisvad J.C."/>
            <person name="Goldman G.H."/>
            <person name="Houbraken J."/>
            <person name="Oakley B."/>
            <person name="Pocsi I."/>
            <person name="Scazzocchio C."/>
            <person name="Seiboth B."/>
            <person name="vanKuyk P.A."/>
            <person name="Wortman J."/>
            <person name="Dyer P.S."/>
            <person name="Grigoriev I.V."/>
        </authorList>
    </citation>
    <scope>NUCLEOTIDE SEQUENCE [LARGE SCALE GENOMIC DNA]</scope>
    <source>
        <strain evidence="7">CBS 593.65</strain>
    </source>
</reference>
<dbReference type="STRING" id="1036612.A0A1L9T5S1"/>
<keyword evidence="4" id="KW-0732">Signal</keyword>
<dbReference type="InterPro" id="IPR052210">
    <property type="entry name" value="LysM1-like"/>
</dbReference>
<dbReference type="GO" id="GO:0008061">
    <property type="term" value="F:chitin binding"/>
    <property type="evidence" value="ECO:0007669"/>
    <property type="project" value="UniProtKB-KW"/>
</dbReference>
<dbReference type="Gene3D" id="3.10.350.10">
    <property type="entry name" value="LysM domain"/>
    <property type="match status" value="3"/>
</dbReference>
<feature type="compositionally biased region" description="Polar residues" evidence="3">
    <location>
        <begin position="281"/>
        <end position="300"/>
    </location>
</feature>
<dbReference type="InterPro" id="IPR036779">
    <property type="entry name" value="LysM_dom_sf"/>
</dbReference>
<keyword evidence="2" id="KW-0843">Virulence</keyword>
<organism evidence="6 7">
    <name type="scientific">Aspergillus sydowii CBS 593.65</name>
    <dbReference type="NCBI Taxonomy" id="1036612"/>
    <lineage>
        <taxon>Eukaryota</taxon>
        <taxon>Fungi</taxon>
        <taxon>Dikarya</taxon>
        <taxon>Ascomycota</taxon>
        <taxon>Pezizomycotina</taxon>
        <taxon>Eurotiomycetes</taxon>
        <taxon>Eurotiomycetidae</taxon>
        <taxon>Eurotiales</taxon>
        <taxon>Aspergillaceae</taxon>
        <taxon>Aspergillus</taxon>
        <taxon>Aspergillus subgen. Nidulantes</taxon>
    </lineage>
</organism>
<dbReference type="OrthoDB" id="5985073at2759"/>
<dbReference type="CDD" id="cd00118">
    <property type="entry name" value="LysM"/>
    <property type="match status" value="3"/>
</dbReference>
<dbReference type="RefSeq" id="XP_040698449.1">
    <property type="nucleotide sequence ID" value="XM_040843982.1"/>
</dbReference>
<keyword evidence="7" id="KW-1185">Reference proteome</keyword>
<dbReference type="Pfam" id="PF01476">
    <property type="entry name" value="LysM"/>
    <property type="match status" value="4"/>
</dbReference>
<feature type="domain" description="LysM" evidence="5">
    <location>
        <begin position="148"/>
        <end position="194"/>
    </location>
</feature>
<accession>A0A1L9T5S1</accession>
<proteinExistence type="predicted"/>
<feature type="chain" id="PRO_5013290392" description="LysM domain-containing protein" evidence="4">
    <location>
        <begin position="22"/>
        <end position="300"/>
    </location>
</feature>
<feature type="domain" description="LysM" evidence="5">
    <location>
        <begin position="58"/>
        <end position="104"/>
    </location>
</feature>
<name>A0A1L9T5S1_9EURO</name>
<dbReference type="PANTHER" id="PTHR34997">
    <property type="entry name" value="AM15"/>
    <property type="match status" value="1"/>
</dbReference>
<evidence type="ECO:0000259" key="5">
    <source>
        <dbReference type="PROSITE" id="PS51782"/>
    </source>
</evidence>